<dbReference type="AlphaFoldDB" id="A0A5B9QZ85"/>
<dbReference type="PANTHER" id="PTHR31082">
    <property type="entry name" value="PHEROMONE-REGULATED MEMBRANE PROTEIN 10"/>
    <property type="match status" value="1"/>
</dbReference>
<evidence type="ECO:0000259" key="8">
    <source>
        <dbReference type="Pfam" id="PF12821"/>
    </source>
</evidence>
<evidence type="ECO:0000256" key="5">
    <source>
        <dbReference type="ARBA" id="ARBA00034125"/>
    </source>
</evidence>
<dbReference type="InterPro" id="IPR024528">
    <property type="entry name" value="ThrE_2"/>
</dbReference>
<evidence type="ECO:0000256" key="2">
    <source>
        <dbReference type="ARBA" id="ARBA00022692"/>
    </source>
</evidence>
<feature type="transmembrane region" description="Helical" evidence="6">
    <location>
        <begin position="266"/>
        <end position="283"/>
    </location>
</feature>
<dbReference type="EMBL" id="CP042914">
    <property type="protein sequence ID" value="QEG43279.1"/>
    <property type="molecule type" value="Genomic_DNA"/>
</dbReference>
<name>A0A5B9QZ85_9BACT</name>
<evidence type="ECO:0000313" key="9">
    <source>
        <dbReference type="EMBL" id="QEG43279.1"/>
    </source>
</evidence>
<accession>A0A5B9QZ85</accession>
<dbReference type="InterPro" id="IPR010619">
    <property type="entry name" value="ThrE-like_N"/>
</dbReference>
<sequence length="402" mass="42471">MTAALDATHAFLIQVGLLLHRHGTPSHRLERVLTELASSLNVEGAFLYTPTSLLISLRDEQGEVTYLRRVDSGEVDVDKLIRFDETLERLRAGELSLAATSAELDAIAAAPAPFPAWLMTLACAISCGAVAVLFRATMIETAASAALGLVVAGCEIMHRRFGWEQGFLEPVAGFVTALGALAVAHWIHPIDDRLVTLAGLIVMIPGLRITISLTELAAGHLSAGVARLAGGCVSLLTITIGVGLAWRLAGSWRNLPALPDWRGETGWQWLAILVAPIAFSIVFRARLPQWPVIAAVSLAGFAASRLTGAAWGLEGSAFCGALAVGFGSNLYARLRDRPAMVPLTPGIIVLVPGSLGYRSLTAFLDHETLVGLDFALSMVMVAVALVGGVITANVVLPAKRIL</sequence>
<dbReference type="OrthoDB" id="5295394at2"/>
<feature type="transmembrane region" description="Helical" evidence="6">
    <location>
        <begin position="290"/>
        <end position="309"/>
    </location>
</feature>
<evidence type="ECO:0008006" key="11">
    <source>
        <dbReference type="Google" id="ProtNLM"/>
    </source>
</evidence>
<feature type="transmembrane region" description="Helical" evidence="6">
    <location>
        <begin position="369"/>
        <end position="396"/>
    </location>
</feature>
<organism evidence="9 10">
    <name type="scientific">Roseimaritima ulvae</name>
    <dbReference type="NCBI Taxonomy" id="980254"/>
    <lineage>
        <taxon>Bacteria</taxon>
        <taxon>Pseudomonadati</taxon>
        <taxon>Planctomycetota</taxon>
        <taxon>Planctomycetia</taxon>
        <taxon>Pirellulales</taxon>
        <taxon>Pirellulaceae</taxon>
        <taxon>Roseimaritima</taxon>
    </lineage>
</organism>
<evidence type="ECO:0000256" key="6">
    <source>
        <dbReference type="SAM" id="Phobius"/>
    </source>
</evidence>
<dbReference type="GO" id="GO:0016020">
    <property type="term" value="C:membrane"/>
    <property type="evidence" value="ECO:0007669"/>
    <property type="project" value="UniProtKB-SubCell"/>
</dbReference>
<feature type="domain" description="Threonine/serine exporter-like N-terminal" evidence="7">
    <location>
        <begin position="11"/>
        <end position="248"/>
    </location>
</feature>
<dbReference type="InterPro" id="IPR051361">
    <property type="entry name" value="ThrE/Ser_Exporter"/>
</dbReference>
<comment type="subcellular location">
    <subcellularLocation>
        <location evidence="1">Membrane</location>
        <topology evidence="1">Multi-pass membrane protein</topology>
    </subcellularLocation>
</comment>
<dbReference type="GO" id="GO:0022857">
    <property type="term" value="F:transmembrane transporter activity"/>
    <property type="evidence" value="ECO:0007669"/>
    <property type="project" value="InterPro"/>
</dbReference>
<comment type="similarity">
    <text evidence="5">Belongs to the ThrE exporter (TC 2.A.79) family.</text>
</comment>
<feature type="domain" description="Threonine/Serine exporter ThrE" evidence="8">
    <location>
        <begin position="270"/>
        <end position="394"/>
    </location>
</feature>
<evidence type="ECO:0000256" key="3">
    <source>
        <dbReference type="ARBA" id="ARBA00022989"/>
    </source>
</evidence>
<proteinExistence type="inferred from homology"/>
<dbReference type="Proteomes" id="UP000325286">
    <property type="component" value="Chromosome"/>
</dbReference>
<evidence type="ECO:0000259" key="7">
    <source>
        <dbReference type="Pfam" id="PF06738"/>
    </source>
</evidence>
<dbReference type="Pfam" id="PF06738">
    <property type="entry name" value="ThrE"/>
    <property type="match status" value="1"/>
</dbReference>
<feature type="transmembrane region" description="Helical" evidence="6">
    <location>
        <begin position="194"/>
        <end position="213"/>
    </location>
</feature>
<dbReference type="PANTHER" id="PTHR31082:SF4">
    <property type="entry name" value="PHEROMONE-REGULATED MEMBRANE PROTEIN 10"/>
    <property type="match status" value="1"/>
</dbReference>
<keyword evidence="4 6" id="KW-0472">Membrane</keyword>
<dbReference type="RefSeq" id="WP_068141927.1">
    <property type="nucleotide sequence ID" value="NZ_CP042914.1"/>
</dbReference>
<gene>
    <name evidence="9" type="ORF">UC8_53260</name>
</gene>
<feature type="transmembrane region" description="Helical" evidence="6">
    <location>
        <begin position="315"/>
        <end position="332"/>
    </location>
</feature>
<protein>
    <recommendedName>
        <fullName evidence="11">Threonine/serine exporter family protein</fullName>
    </recommendedName>
</protein>
<feature type="transmembrane region" description="Helical" evidence="6">
    <location>
        <begin position="167"/>
        <end position="188"/>
    </location>
</feature>
<reference evidence="9 10" key="1">
    <citation type="submission" date="2019-08" db="EMBL/GenBank/DDBJ databases">
        <title>Deep-cultivation of Planctomycetes and their phenomic and genomic characterization uncovers novel biology.</title>
        <authorList>
            <person name="Wiegand S."/>
            <person name="Jogler M."/>
            <person name="Boedeker C."/>
            <person name="Pinto D."/>
            <person name="Vollmers J."/>
            <person name="Rivas-Marin E."/>
            <person name="Kohn T."/>
            <person name="Peeters S.H."/>
            <person name="Heuer A."/>
            <person name="Rast P."/>
            <person name="Oberbeckmann S."/>
            <person name="Bunk B."/>
            <person name="Jeske O."/>
            <person name="Meyerdierks A."/>
            <person name="Storesund J.E."/>
            <person name="Kallscheuer N."/>
            <person name="Luecker S."/>
            <person name="Lage O.M."/>
            <person name="Pohl T."/>
            <person name="Merkel B.J."/>
            <person name="Hornburger P."/>
            <person name="Mueller R.-W."/>
            <person name="Bruemmer F."/>
            <person name="Labrenz M."/>
            <person name="Spormann A.M."/>
            <person name="Op den Camp H."/>
            <person name="Overmann J."/>
            <person name="Amann R."/>
            <person name="Jetten M.S.M."/>
            <person name="Mascher T."/>
            <person name="Medema M.H."/>
            <person name="Devos D.P."/>
            <person name="Kaster A.-K."/>
            <person name="Ovreas L."/>
            <person name="Rohde M."/>
            <person name="Galperin M.Y."/>
            <person name="Jogler C."/>
        </authorList>
    </citation>
    <scope>NUCLEOTIDE SEQUENCE [LARGE SCALE GENOMIC DNA]</scope>
    <source>
        <strain evidence="9 10">UC8</strain>
    </source>
</reference>
<keyword evidence="2 6" id="KW-0812">Transmembrane</keyword>
<keyword evidence="3 6" id="KW-1133">Transmembrane helix</keyword>
<evidence type="ECO:0000256" key="1">
    <source>
        <dbReference type="ARBA" id="ARBA00004141"/>
    </source>
</evidence>
<feature type="transmembrane region" description="Helical" evidence="6">
    <location>
        <begin position="339"/>
        <end position="357"/>
    </location>
</feature>
<evidence type="ECO:0000313" key="10">
    <source>
        <dbReference type="Proteomes" id="UP000325286"/>
    </source>
</evidence>
<feature type="transmembrane region" description="Helical" evidence="6">
    <location>
        <begin position="114"/>
        <end position="134"/>
    </location>
</feature>
<evidence type="ECO:0000256" key="4">
    <source>
        <dbReference type="ARBA" id="ARBA00023136"/>
    </source>
</evidence>
<dbReference type="Pfam" id="PF12821">
    <property type="entry name" value="ThrE_2"/>
    <property type="match status" value="1"/>
</dbReference>
<keyword evidence="10" id="KW-1185">Reference proteome</keyword>
<feature type="transmembrane region" description="Helical" evidence="6">
    <location>
        <begin position="225"/>
        <end position="246"/>
    </location>
</feature>
<dbReference type="KEGG" id="rul:UC8_53260"/>